<dbReference type="Proteomes" id="UP001257659">
    <property type="component" value="Unassembled WGS sequence"/>
</dbReference>
<dbReference type="InterPro" id="IPR044023">
    <property type="entry name" value="Ig_7"/>
</dbReference>
<organism evidence="5 6">
    <name type="scientific">Mesonia maritima</name>
    <dbReference type="NCBI Taxonomy" id="1793873"/>
    <lineage>
        <taxon>Bacteria</taxon>
        <taxon>Pseudomonadati</taxon>
        <taxon>Bacteroidota</taxon>
        <taxon>Flavobacteriia</taxon>
        <taxon>Flavobacteriales</taxon>
        <taxon>Flavobacteriaceae</taxon>
        <taxon>Mesonia</taxon>
    </lineage>
</organism>
<evidence type="ECO:0000259" key="4">
    <source>
        <dbReference type="Pfam" id="PF19081"/>
    </source>
</evidence>
<proteinExistence type="predicted"/>
<feature type="domain" description="Secretion system C-terminal sorting" evidence="3">
    <location>
        <begin position="398"/>
        <end position="466"/>
    </location>
</feature>
<accession>A0ABU1K7T7</accession>
<comment type="caution">
    <text evidence="5">The sequence shown here is derived from an EMBL/GenBank/DDBJ whole genome shotgun (WGS) entry which is preliminary data.</text>
</comment>
<evidence type="ECO:0008006" key="7">
    <source>
        <dbReference type="Google" id="ProtNLM"/>
    </source>
</evidence>
<dbReference type="Pfam" id="PF19081">
    <property type="entry name" value="Ig_7"/>
    <property type="match status" value="1"/>
</dbReference>
<dbReference type="InterPro" id="IPR026444">
    <property type="entry name" value="Secre_tail"/>
</dbReference>
<keyword evidence="6" id="KW-1185">Reference proteome</keyword>
<dbReference type="NCBIfam" id="TIGR04183">
    <property type="entry name" value="Por_Secre_tail"/>
    <property type="match status" value="1"/>
</dbReference>
<evidence type="ECO:0000313" key="5">
    <source>
        <dbReference type="EMBL" id="MDR6300542.1"/>
    </source>
</evidence>
<sequence>MKKNYAFLMLFFLYSILIQSQTSIDFDSFTLGDVSPQSSIIEKWPDPTANPTDAQVSDDYSNSAPNSLLIRPQTGGIEDDILINLGNKNLGVWEIKFMMYVPTGHNGYFNIQEYESIDPTSQWNGEFYVGSTTSGGSAGVVSHNNLSGTASFPHDTWFEIILTVDLDNQEITATIDNNMMLNAAPYQDNNGNTSFQVGGVDFYSSDANTKFYIDDFEFYETCIEPTISGVSTPPEICPGNSVVLSVATNGEEINWYDQPTGGTIIGSGMTFTTPPLNQPTSFWIESRNTTGTGLTCSPARTEVAINVIEEDLPVGEENQDFEPGEKISDLEVTGDNLTWYNDDELTNKIPVYTNLVDGKTYYVTQTGSNSGCESKALAITVEETLSLNDKKDIQISFYPNPVQNSLNIEINNGNNYNAVILNFEGKEVISKNNLIKNSRIDISGLTSGIYFMKIYLNQNSKVFKVIKN</sequence>
<dbReference type="Pfam" id="PF18962">
    <property type="entry name" value="Por_Secre_tail"/>
    <property type="match status" value="1"/>
</dbReference>
<reference evidence="5 6" key="1">
    <citation type="submission" date="2023-07" db="EMBL/GenBank/DDBJ databases">
        <title>Genomic Encyclopedia of Type Strains, Phase IV (KMG-IV): sequencing the most valuable type-strain genomes for metagenomic binning, comparative biology and taxonomic classification.</title>
        <authorList>
            <person name="Goeker M."/>
        </authorList>
    </citation>
    <scope>NUCLEOTIDE SEQUENCE [LARGE SCALE GENOMIC DNA]</scope>
    <source>
        <strain evidence="5 6">DSM 102814</strain>
    </source>
</reference>
<name>A0ABU1K7T7_9FLAO</name>
<keyword evidence="1 2" id="KW-0732">Signal</keyword>
<feature type="domain" description="Ig-like" evidence="4">
    <location>
        <begin position="227"/>
        <end position="307"/>
    </location>
</feature>
<dbReference type="EMBL" id="JAVDQA010000002">
    <property type="protein sequence ID" value="MDR6300542.1"/>
    <property type="molecule type" value="Genomic_DNA"/>
</dbReference>
<evidence type="ECO:0000313" key="6">
    <source>
        <dbReference type="Proteomes" id="UP001257659"/>
    </source>
</evidence>
<feature type="signal peptide" evidence="2">
    <location>
        <begin position="1"/>
        <end position="20"/>
    </location>
</feature>
<feature type="chain" id="PRO_5046706899" description="Secretion system C-terminal sorting domain-containing protein" evidence="2">
    <location>
        <begin position="21"/>
        <end position="468"/>
    </location>
</feature>
<gene>
    <name evidence="5" type="ORF">GGR31_001173</name>
</gene>
<evidence type="ECO:0000256" key="1">
    <source>
        <dbReference type="ARBA" id="ARBA00022729"/>
    </source>
</evidence>
<protein>
    <recommendedName>
        <fullName evidence="7">Secretion system C-terminal sorting domain-containing protein</fullName>
    </recommendedName>
</protein>
<evidence type="ECO:0000256" key="2">
    <source>
        <dbReference type="SAM" id="SignalP"/>
    </source>
</evidence>
<dbReference type="RefSeq" id="WP_309727446.1">
    <property type="nucleotide sequence ID" value="NZ_JAVDQA010000002.1"/>
</dbReference>
<evidence type="ECO:0000259" key="3">
    <source>
        <dbReference type="Pfam" id="PF18962"/>
    </source>
</evidence>